<organism evidence="2 4">
    <name type="scientific">Punica granatum</name>
    <name type="common">Pomegranate</name>
    <dbReference type="NCBI Taxonomy" id="22663"/>
    <lineage>
        <taxon>Eukaryota</taxon>
        <taxon>Viridiplantae</taxon>
        <taxon>Streptophyta</taxon>
        <taxon>Embryophyta</taxon>
        <taxon>Tracheophyta</taxon>
        <taxon>Spermatophyta</taxon>
        <taxon>Magnoliopsida</taxon>
        <taxon>eudicotyledons</taxon>
        <taxon>Gunneridae</taxon>
        <taxon>Pentapetalae</taxon>
        <taxon>rosids</taxon>
        <taxon>malvids</taxon>
        <taxon>Myrtales</taxon>
        <taxon>Lythraceae</taxon>
        <taxon>Punica</taxon>
    </lineage>
</organism>
<dbReference type="Proteomes" id="UP000233551">
    <property type="component" value="Unassembled WGS sequence"/>
</dbReference>
<reference evidence="4" key="1">
    <citation type="journal article" date="2017" name="Plant J.">
        <title>The pomegranate (Punica granatum L.) genome and the genomics of punicalagin biosynthesis.</title>
        <authorList>
            <person name="Qin G."/>
            <person name="Xu C."/>
            <person name="Ming R."/>
            <person name="Tang H."/>
            <person name="Guyot R."/>
            <person name="Kramer E.M."/>
            <person name="Hu Y."/>
            <person name="Yi X."/>
            <person name="Qi Y."/>
            <person name="Xu X."/>
            <person name="Gao Z."/>
            <person name="Pan H."/>
            <person name="Jian J."/>
            <person name="Tian Y."/>
            <person name="Yue Z."/>
            <person name="Xu Y."/>
        </authorList>
    </citation>
    <scope>NUCLEOTIDE SEQUENCE [LARGE SCALE GENOMIC DNA]</scope>
    <source>
        <strain evidence="4">cv. Dabenzi</strain>
    </source>
</reference>
<reference evidence="3 5" key="3">
    <citation type="submission" date="2017-11" db="EMBL/GenBank/DDBJ databases">
        <title>De-novo sequencing of pomegranate (Punica granatum L.) genome.</title>
        <authorList>
            <person name="Akparov Z."/>
            <person name="Amiraslanov A."/>
            <person name="Hajiyeva S."/>
            <person name="Abbasov M."/>
            <person name="Kaur K."/>
            <person name="Hamwieh A."/>
            <person name="Solovyev V."/>
            <person name="Salamov A."/>
            <person name="Braich B."/>
            <person name="Kosarev P."/>
            <person name="Mahmoud A."/>
            <person name="Hajiyev E."/>
            <person name="Babayeva S."/>
            <person name="Izzatullayeva V."/>
            <person name="Mammadov A."/>
            <person name="Mammadov A."/>
            <person name="Sharifova S."/>
            <person name="Ojaghi J."/>
            <person name="Eynullazada K."/>
            <person name="Bayramov B."/>
            <person name="Abdulazimova A."/>
            <person name="Shahmuradov I."/>
        </authorList>
    </citation>
    <scope>NUCLEOTIDE SEQUENCE [LARGE SCALE GENOMIC DNA]</scope>
    <source>
        <strain evidence="3">AG2017</strain>
        <strain evidence="5">cv. AG2017</strain>
        <tissue evidence="3">Leaf</tissue>
    </source>
</reference>
<dbReference type="EMBL" id="PGOL01002531">
    <property type="protein sequence ID" value="PKI47241.1"/>
    <property type="molecule type" value="Genomic_DNA"/>
</dbReference>
<evidence type="ECO:0000313" key="3">
    <source>
        <dbReference type="EMBL" id="PKI47241.1"/>
    </source>
</evidence>
<reference evidence="2" key="2">
    <citation type="submission" date="2017-06" db="EMBL/GenBank/DDBJ databases">
        <title>The pomegranate genome and the genomics of punicalagin biosynthesis.</title>
        <authorList>
            <person name="Xu C."/>
        </authorList>
    </citation>
    <scope>NUCLEOTIDE SEQUENCE [LARGE SCALE GENOMIC DNA]</scope>
    <source>
        <tissue evidence="2">Fresh leaf</tissue>
    </source>
</reference>
<dbReference type="EMBL" id="MTKT01000666">
    <property type="protein sequence ID" value="OWM89618.1"/>
    <property type="molecule type" value="Genomic_DNA"/>
</dbReference>
<keyword evidence="5" id="KW-1185">Reference proteome</keyword>
<protein>
    <submittedName>
        <fullName evidence="2">Uncharacterized protein</fullName>
    </submittedName>
</protein>
<keyword evidence="1" id="KW-0175">Coiled coil</keyword>
<evidence type="ECO:0000256" key="1">
    <source>
        <dbReference type="SAM" id="Coils"/>
    </source>
</evidence>
<dbReference type="AlphaFoldDB" id="A0A218XXX1"/>
<sequence length="196" mass="22052">MALQQISRLCDEVEELGSIYLKASEEMENLKDTKRQVKGELKKARDELEDLKTSNASSANLPVTSLSDRKLMKADMKTAISELEHQLGLLEAGLVQLEKKKERVFGRREDLKVRMVRKVVEVHSGKEGQPVSITGARDVTMVGKMIEWVPVEPRACRVSVPVSRQEVEEIREEAERLNIKVEFPEGLAGGNRSKAK</sequence>
<comment type="caution">
    <text evidence="2">The sequence shown here is derived from an EMBL/GenBank/DDBJ whole genome shotgun (WGS) entry which is preliminary data.</text>
</comment>
<evidence type="ECO:0000313" key="2">
    <source>
        <dbReference type="EMBL" id="OWM89618.1"/>
    </source>
</evidence>
<dbReference type="Proteomes" id="UP000197138">
    <property type="component" value="Unassembled WGS sequence"/>
</dbReference>
<evidence type="ECO:0000313" key="5">
    <source>
        <dbReference type="Proteomes" id="UP000233551"/>
    </source>
</evidence>
<accession>A0A218XXX1</accession>
<feature type="coiled-coil region" evidence="1">
    <location>
        <begin position="13"/>
        <end position="114"/>
    </location>
</feature>
<proteinExistence type="predicted"/>
<evidence type="ECO:0000313" key="4">
    <source>
        <dbReference type="Proteomes" id="UP000197138"/>
    </source>
</evidence>
<gene>
    <name evidence="2" type="ORF">CDL15_Pgr024366</name>
    <name evidence="3" type="ORF">CRG98_032378</name>
</gene>
<name>A0A218XXX1_PUNGR</name>